<dbReference type="OrthoDB" id="5642573at2"/>
<dbReference type="InterPro" id="IPR041698">
    <property type="entry name" value="Methyltransf_25"/>
</dbReference>
<evidence type="ECO:0000313" key="5">
    <source>
        <dbReference type="Proteomes" id="UP000092565"/>
    </source>
</evidence>
<dbReference type="CDD" id="cd02440">
    <property type="entry name" value="AdoMet_MTases"/>
    <property type="match status" value="1"/>
</dbReference>
<feature type="domain" description="Methyltransferase" evidence="2">
    <location>
        <begin position="43"/>
        <end position="134"/>
    </location>
</feature>
<evidence type="ECO:0000256" key="1">
    <source>
        <dbReference type="ARBA" id="ARBA00022679"/>
    </source>
</evidence>
<accession>A0A1B0ZQ82</accession>
<dbReference type="Proteomes" id="UP000092565">
    <property type="component" value="Chromosome"/>
</dbReference>
<dbReference type="InterPro" id="IPR029063">
    <property type="entry name" value="SAM-dependent_MTases_sf"/>
</dbReference>
<dbReference type="GO" id="GO:0032259">
    <property type="term" value="P:methylation"/>
    <property type="evidence" value="ECO:0007669"/>
    <property type="project" value="UniProtKB-KW"/>
</dbReference>
<evidence type="ECO:0000313" key="6">
    <source>
        <dbReference type="Proteomes" id="UP001218364"/>
    </source>
</evidence>
<organism evidence="3 5">
    <name type="scientific">Phaeobacter gallaeciensis</name>
    <dbReference type="NCBI Taxonomy" id="60890"/>
    <lineage>
        <taxon>Bacteria</taxon>
        <taxon>Pseudomonadati</taxon>
        <taxon>Pseudomonadota</taxon>
        <taxon>Alphaproteobacteria</taxon>
        <taxon>Rhodobacterales</taxon>
        <taxon>Roseobacteraceae</taxon>
        <taxon>Phaeobacter</taxon>
    </lineage>
</organism>
<dbReference type="Proteomes" id="UP001218364">
    <property type="component" value="Unassembled WGS sequence"/>
</dbReference>
<gene>
    <name evidence="3" type="ORF">JL2886_01407</name>
    <name evidence="4" type="ORF">PXK24_15130</name>
</gene>
<dbReference type="EMBL" id="JARCJK010000007">
    <property type="protein sequence ID" value="MDE4167028.1"/>
    <property type="molecule type" value="Genomic_DNA"/>
</dbReference>
<keyword evidence="5" id="KW-1185">Reference proteome</keyword>
<keyword evidence="3" id="KW-0489">Methyltransferase</keyword>
<reference evidence="4 6" key="2">
    <citation type="submission" date="2023-02" db="EMBL/GenBank/DDBJ databases">
        <title>Population genomics of bacteria associated with diatom.</title>
        <authorList>
            <person name="Xie J."/>
            <person name="Wang H."/>
        </authorList>
    </citation>
    <scope>NUCLEOTIDE SEQUENCE [LARGE SCALE GENOMIC DNA]</scope>
    <source>
        <strain evidence="4 6">PT47_8</strain>
    </source>
</reference>
<dbReference type="Pfam" id="PF13649">
    <property type="entry name" value="Methyltransf_25"/>
    <property type="match status" value="1"/>
</dbReference>
<protein>
    <submittedName>
        <fullName evidence="4">Methyltransferase domain-containing protein</fullName>
    </submittedName>
    <submittedName>
        <fullName evidence="3">Methyltransferase-like protein</fullName>
    </submittedName>
</protein>
<dbReference type="GO" id="GO:0008168">
    <property type="term" value="F:methyltransferase activity"/>
    <property type="evidence" value="ECO:0007669"/>
    <property type="project" value="UniProtKB-KW"/>
</dbReference>
<dbReference type="AlphaFoldDB" id="A0A1B0ZQ82"/>
<sequence length="212" mass="23345">MQTSIQFWDGIAEKYARSQIRDPAAYDYTLERTQAYLNPGDRVLELGCGTGTTALRLRKAVACYTATDLAPSMIAIAQRKKDEEGVTNLRFVVSDIANAPEGPFDAVMAFNLFHLIGDLDGALAHIYRTIRPGGTFISKTPCLADSKSALQRLMMRVAIPVMRLVGKAPPSVVHFLSVADWQARLEAAGFEIIETGNYPADPPNRFLVARRK</sequence>
<name>A0A1B0ZQ82_9RHOB</name>
<evidence type="ECO:0000259" key="2">
    <source>
        <dbReference type="Pfam" id="PF13649"/>
    </source>
</evidence>
<dbReference type="PANTHER" id="PTHR43861">
    <property type="entry name" value="TRANS-ACONITATE 2-METHYLTRANSFERASE-RELATED"/>
    <property type="match status" value="1"/>
</dbReference>
<proteinExistence type="predicted"/>
<dbReference type="PATRIC" id="fig|60890.4.peg.1383"/>
<dbReference type="Gene3D" id="3.40.50.150">
    <property type="entry name" value="Vaccinia Virus protein VP39"/>
    <property type="match status" value="1"/>
</dbReference>
<dbReference type="RefSeq" id="WP_065271318.1">
    <property type="nucleotide sequence ID" value="NZ_CP015124.1"/>
</dbReference>
<dbReference type="SUPFAM" id="SSF53335">
    <property type="entry name" value="S-adenosyl-L-methionine-dependent methyltransferases"/>
    <property type="match status" value="1"/>
</dbReference>
<evidence type="ECO:0000313" key="4">
    <source>
        <dbReference type="EMBL" id="MDE4167028.1"/>
    </source>
</evidence>
<evidence type="ECO:0000313" key="3">
    <source>
        <dbReference type="EMBL" id="ANP36325.1"/>
    </source>
</evidence>
<keyword evidence="1 3" id="KW-0808">Transferase</keyword>
<reference evidence="3 5" key="1">
    <citation type="submission" date="2016-04" db="EMBL/GenBank/DDBJ databases">
        <authorList>
            <person name="Evans L.H."/>
            <person name="Alamgir A."/>
            <person name="Owens N."/>
            <person name="Weber N.D."/>
            <person name="Virtaneva K."/>
            <person name="Barbian K."/>
            <person name="Babar A."/>
            <person name="Rosenke K."/>
        </authorList>
    </citation>
    <scope>NUCLEOTIDE SEQUENCE [LARGE SCALE GENOMIC DNA]</scope>
    <source>
        <strain evidence="3 5">JL2886</strain>
    </source>
</reference>
<dbReference type="EMBL" id="CP015124">
    <property type="protein sequence ID" value="ANP36325.1"/>
    <property type="molecule type" value="Genomic_DNA"/>
</dbReference>